<dbReference type="PANTHER" id="PTHR11952">
    <property type="entry name" value="UDP- GLUCOSE PYROPHOSPHORYLASE"/>
    <property type="match status" value="1"/>
</dbReference>
<evidence type="ECO:0000256" key="4">
    <source>
        <dbReference type="ARBA" id="ARBA00022679"/>
    </source>
</evidence>
<feature type="region of interest" description="Disordered" evidence="7">
    <location>
        <begin position="87"/>
        <end position="112"/>
    </location>
</feature>
<dbReference type="GeneID" id="54474679"/>
<comment type="pathway">
    <text evidence="1">Nucleotide-sugar biosynthesis; UDP-N-acetyl-alpha-D-glucosamine biosynthesis; UDP-N-acetyl-alpha-D-glucosamine from N-acetyl-alpha-D-glucosamine 1-phosphate: step 1/1.</text>
</comment>
<evidence type="ECO:0000256" key="5">
    <source>
        <dbReference type="ARBA" id="ARBA00022695"/>
    </source>
</evidence>
<proteinExistence type="inferred from homology"/>
<dbReference type="RefSeq" id="XP_033590323.1">
    <property type="nucleotide sequence ID" value="XM_033733677.1"/>
</dbReference>
<keyword evidence="9" id="KW-1185">Reference proteome</keyword>
<dbReference type="EC" id="2.7.7.23" evidence="3"/>
<dbReference type="SUPFAM" id="SSF53448">
    <property type="entry name" value="Nucleotide-diphospho-sugar transferases"/>
    <property type="match status" value="1"/>
</dbReference>
<protein>
    <recommendedName>
        <fullName evidence="3">UDP-N-acetylglucosamine diphosphorylase</fullName>
        <ecNumber evidence="3">2.7.7.23</ecNumber>
    </recommendedName>
</protein>
<dbReference type="Proteomes" id="UP000799767">
    <property type="component" value="Unassembled WGS sequence"/>
</dbReference>
<dbReference type="EMBL" id="MU001635">
    <property type="protein sequence ID" value="KAF2483753.1"/>
    <property type="molecule type" value="Genomic_DNA"/>
</dbReference>
<dbReference type="FunFam" id="3.90.550.10:FF:000075">
    <property type="entry name" value="Probable UDP-N-acetylglucosamine pyrophosphorylase"/>
    <property type="match status" value="1"/>
</dbReference>
<dbReference type="AlphaFoldDB" id="A0A6A6PW95"/>
<sequence length="518" mass="57242">MAAAIKEGMNSMLSALHLGGKKDPDEGLPPPPSEPELKELREKYDKAEQGHVFKFYDELTPGQQGSLYAQLLPIDPAHVNEIAETALHPPKQEGEQEKPTVEQLPDEATTSTIDSEEAVLKKWYDAGLELISGDKVAVVLMAGGQGTRLGSSAPKGCYDIGLPSHKSLFQLQAERILRLQHLAGKHYEKEDVVIPWYIMTSGPTRKPTEDYLEEKRYFGLNRNNVVVFEQGALPCISMEGKILLESKGRVSVAPDGNGGIYQALFSSGIVTDMQRRGVKHIHAYGVDNCLVRVADPTFIGFAAEKEVDIATKVVRKRNAKESVGLIVLKNGKPDVVEYSEIDKETAEATEAKDHKLLKFRAANIVNHYYSSRFLESVPDWAHKLPHHVAKKKIPCIDDEGREVKPEKPNGVKLEQFIFDCFPLLPLEKFACMEVKREDEFSPLKNAAGTGEDDPDTSRTDILAQGKRFLQAAGATVTSEEQDEAGVEVSPLISYAGEGLEFLSQRTIKAPAVIEKEEE</sequence>
<dbReference type="PANTHER" id="PTHR11952:SF2">
    <property type="entry name" value="LD24639P"/>
    <property type="match status" value="1"/>
</dbReference>
<evidence type="ECO:0000256" key="6">
    <source>
        <dbReference type="ARBA" id="ARBA00048493"/>
    </source>
</evidence>
<evidence type="ECO:0000256" key="2">
    <source>
        <dbReference type="ARBA" id="ARBA00010401"/>
    </source>
</evidence>
<dbReference type="OrthoDB" id="532420at2759"/>
<comment type="catalytic activity">
    <reaction evidence="6">
        <text>N-acetyl-alpha-D-glucosamine 1-phosphate + UTP + H(+) = UDP-N-acetyl-alpha-D-glucosamine + diphosphate</text>
        <dbReference type="Rhea" id="RHEA:13509"/>
        <dbReference type="ChEBI" id="CHEBI:15378"/>
        <dbReference type="ChEBI" id="CHEBI:33019"/>
        <dbReference type="ChEBI" id="CHEBI:46398"/>
        <dbReference type="ChEBI" id="CHEBI:57705"/>
        <dbReference type="ChEBI" id="CHEBI:57776"/>
        <dbReference type="EC" id="2.7.7.23"/>
    </reaction>
</comment>
<dbReference type="GO" id="GO:0006048">
    <property type="term" value="P:UDP-N-acetylglucosamine biosynthetic process"/>
    <property type="evidence" value="ECO:0007669"/>
    <property type="project" value="TreeGrafter"/>
</dbReference>
<keyword evidence="5" id="KW-0548">Nucleotidyltransferase</keyword>
<dbReference type="Pfam" id="PF01704">
    <property type="entry name" value="UDPGP"/>
    <property type="match status" value="1"/>
</dbReference>
<keyword evidence="4 8" id="KW-0808">Transferase</keyword>
<dbReference type="Gene3D" id="3.90.550.10">
    <property type="entry name" value="Spore Coat Polysaccharide Biosynthesis Protein SpsA, Chain A"/>
    <property type="match status" value="1"/>
</dbReference>
<evidence type="ECO:0000256" key="1">
    <source>
        <dbReference type="ARBA" id="ARBA00005208"/>
    </source>
</evidence>
<feature type="compositionally biased region" description="Basic and acidic residues" evidence="7">
    <location>
        <begin position="90"/>
        <end position="100"/>
    </location>
</feature>
<accession>A0A6A6PW95</accession>
<dbReference type="InterPro" id="IPR029044">
    <property type="entry name" value="Nucleotide-diphossugar_trans"/>
</dbReference>
<dbReference type="InterPro" id="IPR002618">
    <property type="entry name" value="UDPGP_fam"/>
</dbReference>
<organism evidence="8 9">
    <name type="scientific">Neohortaea acidophila</name>
    <dbReference type="NCBI Taxonomy" id="245834"/>
    <lineage>
        <taxon>Eukaryota</taxon>
        <taxon>Fungi</taxon>
        <taxon>Dikarya</taxon>
        <taxon>Ascomycota</taxon>
        <taxon>Pezizomycotina</taxon>
        <taxon>Dothideomycetes</taxon>
        <taxon>Dothideomycetidae</taxon>
        <taxon>Mycosphaerellales</taxon>
        <taxon>Teratosphaeriaceae</taxon>
        <taxon>Neohortaea</taxon>
    </lineage>
</organism>
<feature type="region of interest" description="Disordered" evidence="7">
    <location>
        <begin position="15"/>
        <end position="37"/>
    </location>
</feature>
<gene>
    <name evidence="8" type="ORF">BDY17DRAFT_298025</name>
</gene>
<evidence type="ECO:0000313" key="9">
    <source>
        <dbReference type="Proteomes" id="UP000799767"/>
    </source>
</evidence>
<dbReference type="InterPro" id="IPR039741">
    <property type="entry name" value="UDP-sugar_pyrophosphorylase"/>
</dbReference>
<dbReference type="CDD" id="cd04193">
    <property type="entry name" value="UDPGlcNAc_PPase"/>
    <property type="match status" value="1"/>
</dbReference>
<dbReference type="GO" id="GO:0003977">
    <property type="term" value="F:UDP-N-acetylglucosamine diphosphorylase activity"/>
    <property type="evidence" value="ECO:0007669"/>
    <property type="project" value="UniProtKB-EC"/>
</dbReference>
<name>A0A6A6PW95_9PEZI</name>
<evidence type="ECO:0000256" key="7">
    <source>
        <dbReference type="SAM" id="MobiDB-lite"/>
    </source>
</evidence>
<reference evidence="8" key="1">
    <citation type="journal article" date="2020" name="Stud. Mycol.">
        <title>101 Dothideomycetes genomes: a test case for predicting lifestyles and emergence of pathogens.</title>
        <authorList>
            <person name="Haridas S."/>
            <person name="Albert R."/>
            <person name="Binder M."/>
            <person name="Bloem J."/>
            <person name="Labutti K."/>
            <person name="Salamov A."/>
            <person name="Andreopoulos B."/>
            <person name="Baker S."/>
            <person name="Barry K."/>
            <person name="Bills G."/>
            <person name="Bluhm B."/>
            <person name="Cannon C."/>
            <person name="Castanera R."/>
            <person name="Culley D."/>
            <person name="Daum C."/>
            <person name="Ezra D."/>
            <person name="Gonzalez J."/>
            <person name="Henrissat B."/>
            <person name="Kuo A."/>
            <person name="Liang C."/>
            <person name="Lipzen A."/>
            <person name="Lutzoni F."/>
            <person name="Magnuson J."/>
            <person name="Mondo S."/>
            <person name="Nolan M."/>
            <person name="Ohm R."/>
            <person name="Pangilinan J."/>
            <person name="Park H.-J."/>
            <person name="Ramirez L."/>
            <person name="Alfaro M."/>
            <person name="Sun H."/>
            <person name="Tritt A."/>
            <person name="Yoshinaga Y."/>
            <person name="Zwiers L.-H."/>
            <person name="Turgeon B."/>
            <person name="Goodwin S."/>
            <person name="Spatafora J."/>
            <person name="Crous P."/>
            <person name="Grigoriev I."/>
        </authorList>
    </citation>
    <scope>NUCLEOTIDE SEQUENCE</scope>
    <source>
        <strain evidence="8">CBS 113389</strain>
    </source>
</reference>
<evidence type="ECO:0000313" key="8">
    <source>
        <dbReference type="EMBL" id="KAF2483753.1"/>
    </source>
</evidence>
<comment type="similarity">
    <text evidence="2">Belongs to the UDPGP type 1 family.</text>
</comment>
<evidence type="ECO:0000256" key="3">
    <source>
        <dbReference type="ARBA" id="ARBA00012457"/>
    </source>
</evidence>